<evidence type="ECO:0008006" key="2">
    <source>
        <dbReference type="Google" id="ProtNLM"/>
    </source>
</evidence>
<dbReference type="AlphaFoldDB" id="A0A382FMD9"/>
<dbReference type="InterPro" id="IPR012668">
    <property type="entry name" value="CHP02466"/>
</dbReference>
<gene>
    <name evidence="1" type="ORF">METZ01_LOCUS216646</name>
</gene>
<accession>A0A382FMD9</accession>
<dbReference type="EMBL" id="UINC01050617">
    <property type="protein sequence ID" value="SVB63792.1"/>
    <property type="molecule type" value="Genomic_DNA"/>
</dbReference>
<sequence>MSEKVLELNLVFPTPIWTSFVDDYQNINTTMLNYIQSLQAKNPIGTKHSNVFGWHSENFDLEDETIKFFVSSIKSKIKRAIDDMGWDSEKSQTKITNMWAIINKKGASNARHTHPNSFLSAVYYIKAPIDCGDILFFDPRSAKVNRKPPTTKPTKLNAEEVNITPQDGMLVFFPSYLHHGVDENKSDEERVIISFNIDLR</sequence>
<dbReference type="SUPFAM" id="SSF51197">
    <property type="entry name" value="Clavaminate synthase-like"/>
    <property type="match status" value="1"/>
</dbReference>
<dbReference type="NCBIfam" id="TIGR02466">
    <property type="entry name" value="TIGR02466 family protein"/>
    <property type="match status" value="1"/>
</dbReference>
<reference evidence="1" key="1">
    <citation type="submission" date="2018-05" db="EMBL/GenBank/DDBJ databases">
        <authorList>
            <person name="Lanie J.A."/>
            <person name="Ng W.-L."/>
            <person name="Kazmierczak K.M."/>
            <person name="Andrzejewski T.M."/>
            <person name="Davidsen T.M."/>
            <person name="Wayne K.J."/>
            <person name="Tettelin H."/>
            <person name="Glass J.I."/>
            <person name="Rusch D."/>
            <person name="Podicherti R."/>
            <person name="Tsui H.-C.T."/>
            <person name="Winkler M.E."/>
        </authorList>
    </citation>
    <scope>NUCLEOTIDE SEQUENCE</scope>
</reference>
<dbReference type="Pfam" id="PF13759">
    <property type="entry name" value="2OG-FeII_Oxy_5"/>
    <property type="match status" value="1"/>
</dbReference>
<dbReference type="Gene3D" id="2.60.120.620">
    <property type="entry name" value="q2cbj1_9rhob like domain"/>
    <property type="match status" value="1"/>
</dbReference>
<proteinExistence type="predicted"/>
<name>A0A382FMD9_9ZZZZ</name>
<organism evidence="1">
    <name type="scientific">marine metagenome</name>
    <dbReference type="NCBI Taxonomy" id="408172"/>
    <lineage>
        <taxon>unclassified sequences</taxon>
        <taxon>metagenomes</taxon>
        <taxon>ecological metagenomes</taxon>
    </lineage>
</organism>
<protein>
    <recommendedName>
        <fullName evidence="2">Fe2OG dioxygenase domain-containing protein</fullName>
    </recommendedName>
</protein>
<evidence type="ECO:0000313" key="1">
    <source>
        <dbReference type="EMBL" id="SVB63792.1"/>
    </source>
</evidence>